<dbReference type="PANTHER" id="PTHR22807">
    <property type="entry name" value="NOP2 YEAST -RELATED NOL1/NOP2/FMU SUN DOMAIN-CONTAINING"/>
    <property type="match status" value="1"/>
</dbReference>
<feature type="domain" description="SAM-dependent MTase RsmB/NOP-type" evidence="11">
    <location>
        <begin position="223"/>
        <end position="512"/>
    </location>
</feature>
<dbReference type="GeneID" id="111010417"/>
<feature type="compositionally biased region" description="Basic and acidic residues" evidence="10">
    <location>
        <begin position="592"/>
        <end position="614"/>
    </location>
</feature>
<dbReference type="KEGG" id="mcha:111010417"/>
<comment type="similarity">
    <text evidence="2 9">Belongs to the class I-like SAM-binding methyltransferase superfamily. RsmB/NOP family.</text>
</comment>
<accession>A0A6J1CFT7</accession>
<evidence type="ECO:0000313" key="12">
    <source>
        <dbReference type="Proteomes" id="UP000504603"/>
    </source>
</evidence>
<keyword evidence="6 9" id="KW-0949">S-adenosyl-L-methionine</keyword>
<evidence type="ECO:0000256" key="7">
    <source>
        <dbReference type="ARBA" id="ARBA00022884"/>
    </source>
</evidence>
<dbReference type="AlphaFoldDB" id="A0A6J1CFT7"/>
<dbReference type="PRINTS" id="PR02012">
    <property type="entry name" value="RCMTNOP2"/>
</dbReference>
<name>A0A6J1CFT7_MOMCH</name>
<evidence type="ECO:0000256" key="6">
    <source>
        <dbReference type="ARBA" id="ARBA00022691"/>
    </source>
</evidence>
<dbReference type="Gene3D" id="3.40.50.150">
    <property type="entry name" value="Vaccinia Virus protein VP39"/>
    <property type="match status" value="1"/>
</dbReference>
<evidence type="ECO:0000256" key="4">
    <source>
        <dbReference type="ARBA" id="ARBA00022603"/>
    </source>
</evidence>
<dbReference type="PRINTS" id="PR02008">
    <property type="entry name" value="RCMTFAMILY"/>
</dbReference>
<feature type="binding site" evidence="9">
    <location>
        <position position="385"/>
    </location>
    <ligand>
        <name>S-adenosyl-L-methionine</name>
        <dbReference type="ChEBI" id="CHEBI:59789"/>
    </ligand>
</feature>
<dbReference type="InterPro" id="IPR001678">
    <property type="entry name" value="MeTrfase_RsmB-F_NOP2_dom"/>
</dbReference>
<protein>
    <submittedName>
        <fullName evidence="13">Probable 28S rRNA (Cytosine(4447)-C(5))-methyltransferase</fullName>
    </submittedName>
</protein>
<feature type="binding site" evidence="9">
    <location>
        <begin position="315"/>
        <end position="321"/>
    </location>
    <ligand>
        <name>S-adenosyl-L-methionine</name>
        <dbReference type="ChEBI" id="CHEBI:59789"/>
    </ligand>
</feature>
<evidence type="ECO:0000256" key="9">
    <source>
        <dbReference type="PROSITE-ProRule" id="PRU01023"/>
    </source>
</evidence>
<dbReference type="FunFam" id="3.30.70.1170:FF:000001">
    <property type="entry name" value="Ribosomal RNA methyltransferase Nop2"/>
    <property type="match status" value="1"/>
</dbReference>
<dbReference type="InterPro" id="IPR011023">
    <property type="entry name" value="Nop2p"/>
</dbReference>
<keyword evidence="5 9" id="KW-0808">Transferase</keyword>
<evidence type="ECO:0000259" key="11">
    <source>
        <dbReference type="PROSITE" id="PS51686"/>
    </source>
</evidence>
<dbReference type="InterPro" id="IPR023267">
    <property type="entry name" value="RCMT"/>
</dbReference>
<dbReference type="Gene3D" id="3.30.70.1170">
    <property type="entry name" value="Sun protein, domain 3"/>
    <property type="match status" value="1"/>
</dbReference>
<dbReference type="RefSeq" id="XP_022139523.1">
    <property type="nucleotide sequence ID" value="XM_022283831.1"/>
</dbReference>
<dbReference type="PANTHER" id="PTHR22807:SF30">
    <property type="entry name" value="28S RRNA (CYTOSINE(4447)-C(5))-METHYLTRANSFERASE-RELATED"/>
    <property type="match status" value="1"/>
</dbReference>
<evidence type="ECO:0000256" key="2">
    <source>
        <dbReference type="ARBA" id="ARBA00007494"/>
    </source>
</evidence>
<dbReference type="GO" id="GO:0070475">
    <property type="term" value="P:rRNA base methylation"/>
    <property type="evidence" value="ECO:0007669"/>
    <property type="project" value="TreeGrafter"/>
</dbReference>
<dbReference type="SUPFAM" id="SSF53335">
    <property type="entry name" value="S-adenosyl-L-methionine-dependent methyltransferases"/>
    <property type="match status" value="1"/>
</dbReference>
<evidence type="ECO:0000256" key="3">
    <source>
        <dbReference type="ARBA" id="ARBA00022517"/>
    </source>
</evidence>
<dbReference type="InterPro" id="IPR049560">
    <property type="entry name" value="MeTrfase_RsmB-F_NOP2_cat"/>
</dbReference>
<keyword evidence="8" id="KW-0539">Nucleus</keyword>
<sequence length="614" mass="68593">MAAAKFNKKKGVKRNDPPSKTKKKEELFTAKRSKEEEENDSDLSDGLGDAEVENGVLDDDDGFGSGSEVSSDGDDPLADDFLQGSDEENGSGSGSGSVSGSDSDEDDIVNKSRAIDEERARVEKEAEDEMKLNIREESDEFRLPIKEELEEEVLRPPDLSNLQRRIREIVRVLTNFKALRQEGATRKDYVEQLKKDIGSYYGYNEFLTGVLMELFPVIELMELIEAFEKPRPICLRTNTLKTRRRDLADVLINRGVNLDPLSKWSKVGLVVYDSQVPIGATPEYMAGFYMLQGASSFLPVMALAPQEKERIIDMAAAPGGKTTYIAALMKNSGIIFANEMKAPRLKSLTANLHRMGVTNTVVCSYDGKELPKVMGTNTADRVLLDAPCSGSGVVSKDESVKTSKSVEEIQKCSKLQKELILAAIDMADANSKSGGYVVYSTCSIIVDENEAVIDYALKKRDVKLVPCGLDFGRPGFIRFREKRFHPSLEKTRRFYPHVHNMDGFFVAKLKKMSNKIPTAESSDPLETAMEEDNESDKSENEENDGECLHPRKEQVEGKKRKEVLQNHDVENGEESTPATEKRKKRKFPSRMEISKAREEKRQALREKKAGGKKG</sequence>
<dbReference type="GO" id="GO:0003723">
    <property type="term" value="F:RNA binding"/>
    <property type="evidence" value="ECO:0007669"/>
    <property type="project" value="UniProtKB-UniRule"/>
</dbReference>
<dbReference type="InterPro" id="IPR029063">
    <property type="entry name" value="SAM-dependent_MTases_sf"/>
</dbReference>
<dbReference type="NCBIfam" id="TIGR00446">
    <property type="entry name" value="nop2p"/>
    <property type="match status" value="1"/>
</dbReference>
<evidence type="ECO:0000256" key="1">
    <source>
        <dbReference type="ARBA" id="ARBA00004604"/>
    </source>
</evidence>
<comment type="subcellular location">
    <subcellularLocation>
        <location evidence="1">Nucleus</location>
        <location evidence="1">Nucleolus</location>
    </subcellularLocation>
</comment>
<organism evidence="12 13">
    <name type="scientific">Momordica charantia</name>
    <name type="common">Bitter gourd</name>
    <name type="synonym">Balsam pear</name>
    <dbReference type="NCBI Taxonomy" id="3673"/>
    <lineage>
        <taxon>Eukaryota</taxon>
        <taxon>Viridiplantae</taxon>
        <taxon>Streptophyta</taxon>
        <taxon>Embryophyta</taxon>
        <taxon>Tracheophyta</taxon>
        <taxon>Spermatophyta</taxon>
        <taxon>Magnoliopsida</taxon>
        <taxon>eudicotyledons</taxon>
        <taxon>Gunneridae</taxon>
        <taxon>Pentapetalae</taxon>
        <taxon>rosids</taxon>
        <taxon>fabids</taxon>
        <taxon>Cucurbitales</taxon>
        <taxon>Cucurbitaceae</taxon>
        <taxon>Momordiceae</taxon>
        <taxon>Momordica</taxon>
    </lineage>
</organism>
<feature type="compositionally biased region" description="Acidic residues" evidence="10">
    <location>
        <begin position="36"/>
        <end position="62"/>
    </location>
</feature>
<feature type="compositionally biased region" description="Basic and acidic residues" evidence="10">
    <location>
        <begin position="535"/>
        <end position="570"/>
    </location>
</feature>
<proteinExistence type="inferred from homology"/>
<evidence type="ECO:0000256" key="10">
    <source>
        <dbReference type="SAM" id="MobiDB-lite"/>
    </source>
</evidence>
<evidence type="ECO:0000256" key="5">
    <source>
        <dbReference type="ARBA" id="ARBA00022679"/>
    </source>
</evidence>
<gene>
    <name evidence="13" type="primary">LOC111010417</name>
</gene>
<feature type="compositionally biased region" description="Basic and acidic residues" evidence="10">
    <location>
        <begin position="108"/>
        <end position="126"/>
    </location>
</feature>
<feature type="compositionally biased region" description="Basic residues" evidence="10">
    <location>
        <begin position="1"/>
        <end position="12"/>
    </location>
</feature>
<dbReference type="OrthoDB" id="427002at2759"/>
<feature type="active site" description="Nucleophile" evidence="9">
    <location>
        <position position="442"/>
    </location>
</feature>
<dbReference type="GO" id="GO:0000470">
    <property type="term" value="P:maturation of LSU-rRNA"/>
    <property type="evidence" value="ECO:0007669"/>
    <property type="project" value="TreeGrafter"/>
</dbReference>
<feature type="binding site" evidence="9">
    <location>
        <position position="366"/>
    </location>
    <ligand>
        <name>S-adenosyl-L-methionine</name>
        <dbReference type="ChEBI" id="CHEBI:59789"/>
    </ligand>
</feature>
<dbReference type="Pfam" id="PF01189">
    <property type="entry name" value="Methyltr_RsmB-F"/>
    <property type="match status" value="1"/>
</dbReference>
<keyword evidence="7 9" id="KW-0694">RNA-binding</keyword>
<feature type="region of interest" description="Disordered" evidence="10">
    <location>
        <begin position="1"/>
        <end position="126"/>
    </location>
</feature>
<evidence type="ECO:0000313" key="13">
    <source>
        <dbReference type="RefSeq" id="XP_022139523.1"/>
    </source>
</evidence>
<feature type="compositionally biased region" description="Basic and acidic residues" evidence="10">
    <location>
        <begin position="13"/>
        <end position="35"/>
    </location>
</feature>
<reference evidence="13" key="1">
    <citation type="submission" date="2025-08" db="UniProtKB">
        <authorList>
            <consortium name="RefSeq"/>
        </authorList>
    </citation>
    <scope>IDENTIFICATION</scope>
    <source>
        <strain evidence="13">OHB3-1</strain>
    </source>
</reference>
<dbReference type="GO" id="GO:0005730">
    <property type="term" value="C:nucleolus"/>
    <property type="evidence" value="ECO:0007669"/>
    <property type="project" value="UniProtKB-SubCell"/>
</dbReference>
<keyword evidence="12" id="KW-1185">Reference proteome</keyword>
<evidence type="ECO:0000256" key="8">
    <source>
        <dbReference type="ARBA" id="ARBA00023242"/>
    </source>
</evidence>
<keyword evidence="3" id="KW-0690">Ribosome biogenesis</keyword>
<dbReference type="PROSITE" id="PS51686">
    <property type="entry name" value="SAM_MT_RSMB_NOP"/>
    <property type="match status" value="1"/>
</dbReference>
<keyword evidence="4 9" id="KW-0489">Methyltransferase</keyword>
<dbReference type="GO" id="GO:0009383">
    <property type="term" value="F:rRNA (cytosine-C5-)-methyltransferase activity"/>
    <property type="evidence" value="ECO:0007669"/>
    <property type="project" value="TreeGrafter"/>
</dbReference>
<feature type="binding site" evidence="9">
    <location>
        <position position="339"/>
    </location>
    <ligand>
        <name>S-adenosyl-L-methionine</name>
        <dbReference type="ChEBI" id="CHEBI:59789"/>
    </ligand>
</feature>
<dbReference type="Proteomes" id="UP000504603">
    <property type="component" value="Unplaced"/>
</dbReference>
<feature type="region of interest" description="Disordered" evidence="10">
    <location>
        <begin position="516"/>
        <end position="614"/>
    </location>
</feature>
<dbReference type="InterPro" id="IPR023273">
    <property type="entry name" value="RCMT_NOP2"/>
</dbReference>